<evidence type="ECO:0000313" key="3">
    <source>
        <dbReference type="Proteomes" id="UP001224661"/>
    </source>
</evidence>
<accession>A0ABT6S0Z4</accession>
<sequence>MSIVTFEHGFLEYCLFDRDAEPVPDAPAGLIRTLRPEPRPEPRPEQASLVPAAAAPGGPAAVPADPAVVRPALLAGEERELPDPWIFRGTD</sequence>
<name>A0ABT6S0Z4_9ACTN</name>
<organism evidence="2 3">
    <name type="scientific">Streptomyces solicavernae</name>
    <dbReference type="NCBI Taxonomy" id="3043614"/>
    <lineage>
        <taxon>Bacteria</taxon>
        <taxon>Bacillati</taxon>
        <taxon>Actinomycetota</taxon>
        <taxon>Actinomycetes</taxon>
        <taxon>Kitasatosporales</taxon>
        <taxon>Streptomycetaceae</taxon>
        <taxon>Streptomyces</taxon>
    </lineage>
</organism>
<dbReference type="Proteomes" id="UP001224661">
    <property type="component" value="Unassembled WGS sequence"/>
</dbReference>
<keyword evidence="3" id="KW-1185">Reference proteome</keyword>
<feature type="region of interest" description="Disordered" evidence="1">
    <location>
        <begin position="33"/>
        <end position="62"/>
    </location>
</feature>
<dbReference type="RefSeq" id="WP_282516846.1">
    <property type="nucleotide sequence ID" value="NZ_JASCIR010000046.1"/>
</dbReference>
<comment type="caution">
    <text evidence="2">The sequence shown here is derived from an EMBL/GenBank/DDBJ whole genome shotgun (WGS) entry which is preliminary data.</text>
</comment>
<feature type="compositionally biased region" description="Basic and acidic residues" evidence="1">
    <location>
        <begin position="34"/>
        <end position="44"/>
    </location>
</feature>
<dbReference type="EMBL" id="JASCIR010000046">
    <property type="protein sequence ID" value="MDI3390365.1"/>
    <property type="molecule type" value="Genomic_DNA"/>
</dbReference>
<gene>
    <name evidence="2" type="ORF">QIS99_29850</name>
</gene>
<evidence type="ECO:0000313" key="2">
    <source>
        <dbReference type="EMBL" id="MDI3390365.1"/>
    </source>
</evidence>
<protein>
    <submittedName>
        <fullName evidence="2">Uncharacterized protein</fullName>
    </submittedName>
</protein>
<proteinExistence type="predicted"/>
<reference evidence="2 3" key="1">
    <citation type="submission" date="2023-05" db="EMBL/GenBank/DDBJ databases">
        <title>Draft genome sequence of Streptomyces sp. B-S-A8 isolated from a cave soil in Thailand.</title>
        <authorList>
            <person name="Chamroensaksri N."/>
            <person name="Muangham S."/>
        </authorList>
    </citation>
    <scope>NUCLEOTIDE SEQUENCE [LARGE SCALE GENOMIC DNA]</scope>
    <source>
        <strain evidence="2 3">B-S-A8</strain>
    </source>
</reference>
<feature type="compositionally biased region" description="Low complexity" evidence="1">
    <location>
        <begin position="45"/>
        <end position="62"/>
    </location>
</feature>
<evidence type="ECO:0000256" key="1">
    <source>
        <dbReference type="SAM" id="MobiDB-lite"/>
    </source>
</evidence>